<dbReference type="KEGG" id="kbi:30212960"/>
<evidence type="ECO:0000256" key="1">
    <source>
        <dbReference type="SAM" id="MobiDB-lite"/>
    </source>
</evidence>
<dbReference type="RefSeq" id="XP_019042852.1">
    <property type="nucleotide sequence ID" value="XM_019195139.1"/>
</dbReference>
<evidence type="ECO:0000313" key="5">
    <source>
        <dbReference type="Proteomes" id="UP000092730"/>
    </source>
</evidence>
<reference evidence="3" key="1">
    <citation type="submission" date="2013-07" db="EMBL/GenBank/DDBJ databases">
        <title>The Genome Sequence of Cryptococcus bestiolae CBS10118.</title>
        <authorList>
            <consortium name="The Broad Institute Genome Sequencing Platform"/>
            <person name="Cuomo C."/>
            <person name="Litvintseva A."/>
            <person name="Chen Y."/>
            <person name="Heitman J."/>
            <person name="Sun S."/>
            <person name="Springer D."/>
            <person name="Dromer F."/>
            <person name="Young S.K."/>
            <person name="Zeng Q."/>
            <person name="Gargeya S."/>
            <person name="Fitzgerald M."/>
            <person name="Abouelleil A."/>
            <person name="Alvarado L."/>
            <person name="Berlin A.M."/>
            <person name="Chapman S.B."/>
            <person name="Dewar J."/>
            <person name="Goldberg J."/>
            <person name="Griggs A."/>
            <person name="Gujja S."/>
            <person name="Hansen M."/>
            <person name="Howarth C."/>
            <person name="Imamovic A."/>
            <person name="Larimer J."/>
            <person name="McCowan C."/>
            <person name="Murphy C."/>
            <person name="Pearson M."/>
            <person name="Priest M."/>
            <person name="Roberts A."/>
            <person name="Saif S."/>
            <person name="Shea T."/>
            <person name="Sykes S."/>
            <person name="Wortman J."/>
            <person name="Nusbaum C."/>
            <person name="Birren B."/>
        </authorList>
    </citation>
    <scope>NUCLEOTIDE SEQUENCE [LARGE SCALE GENOMIC DNA]</scope>
    <source>
        <strain evidence="3">CBS 10118</strain>
    </source>
</reference>
<dbReference type="OrthoDB" id="5360893at2759"/>
<evidence type="ECO:0000313" key="3">
    <source>
        <dbReference type="EMBL" id="OCF21782.1"/>
    </source>
</evidence>
<dbReference type="InterPro" id="IPR036237">
    <property type="entry name" value="Xyl_isomerase-like_sf"/>
</dbReference>
<protein>
    <submittedName>
        <fullName evidence="3">3-dehydroshikimate dehydratase</fullName>
    </submittedName>
</protein>
<dbReference type="STRING" id="1296100.A0A1B9FSP6"/>
<proteinExistence type="predicted"/>
<dbReference type="SUPFAM" id="SSF51658">
    <property type="entry name" value="Xylose isomerase-like"/>
    <property type="match status" value="1"/>
</dbReference>
<sequence length="376" mass="42360">MSRALANARFGVATASLGFGKSHTIPAKFAALQKANYKYAEVGFGDYMSWVRSRRPDLPRSTCPQEWKEADEPDPEDEEIWNAMYEEASNFIELAKNHGLSVLALQPLNQFDGWPEGSERAAWVRRKAERWLTLCSKLKVELIQVGANDYAEANAPDSKTAEDLRWLAELGSEQDPPVKIAYEPWCFSKRVNDWEKVWGLVQLGNHPNLGMCIDVAHFPLAPAYGWDPTTGKGWTDEQYHAMIERLKKVPGEKIFYLEISDVLKPVKPLGKGSPYDAWRENNNPGRGDIFTWTICGRPLPFVGKDAGRDVKSDDDLGGGRVLESVRAVLDTGFQGPIMWEFFEAPSMEKDDPSVPEVYAQACKVAEEALIRNFQRM</sequence>
<dbReference type="InterPro" id="IPR050312">
    <property type="entry name" value="IolE/XylAMocC-like"/>
</dbReference>
<dbReference type="Proteomes" id="UP000092730">
    <property type="component" value="Chromosome 3"/>
</dbReference>
<name>A0A1B9FSP6_9TREE</name>
<dbReference type="EMBL" id="KI894026">
    <property type="protein sequence ID" value="OCF21782.1"/>
    <property type="molecule type" value="Genomic_DNA"/>
</dbReference>
<dbReference type="Gene3D" id="3.20.20.150">
    <property type="entry name" value="Divalent-metal-dependent TIM barrel enzymes"/>
    <property type="match status" value="1"/>
</dbReference>
<dbReference type="EMBL" id="CP144543">
    <property type="protein sequence ID" value="WVW83254.1"/>
    <property type="molecule type" value="Genomic_DNA"/>
</dbReference>
<feature type="domain" description="Xylose isomerase-like TIM barrel" evidence="2">
    <location>
        <begin position="80"/>
        <end position="345"/>
    </location>
</feature>
<dbReference type="GeneID" id="30212960"/>
<reference evidence="4" key="2">
    <citation type="submission" date="2013-07" db="EMBL/GenBank/DDBJ databases">
        <authorList>
            <consortium name="The Broad Institute Genome Sequencing Platform"/>
            <person name="Cuomo C."/>
            <person name="Litvintseva A."/>
            <person name="Chen Y."/>
            <person name="Heitman J."/>
            <person name="Sun S."/>
            <person name="Springer D."/>
            <person name="Dromer F."/>
            <person name="Young S.K."/>
            <person name="Zeng Q."/>
            <person name="Gargeya S."/>
            <person name="Fitzgerald M."/>
            <person name="Abouelleil A."/>
            <person name="Alvarado L."/>
            <person name="Berlin A.M."/>
            <person name="Chapman S.B."/>
            <person name="Dewar J."/>
            <person name="Goldberg J."/>
            <person name="Griggs A."/>
            <person name="Gujja S."/>
            <person name="Hansen M."/>
            <person name="Howarth C."/>
            <person name="Imamovic A."/>
            <person name="Larimer J."/>
            <person name="McCowan C."/>
            <person name="Murphy C."/>
            <person name="Pearson M."/>
            <person name="Priest M."/>
            <person name="Roberts A."/>
            <person name="Saif S."/>
            <person name="Shea T."/>
            <person name="Sykes S."/>
            <person name="Wortman J."/>
            <person name="Nusbaum C."/>
            <person name="Birren B."/>
        </authorList>
    </citation>
    <scope>NUCLEOTIDE SEQUENCE</scope>
    <source>
        <strain evidence="4">CBS 10118</strain>
    </source>
</reference>
<feature type="region of interest" description="Disordered" evidence="1">
    <location>
        <begin position="56"/>
        <end position="76"/>
    </location>
</feature>
<organism evidence="3">
    <name type="scientific">Kwoniella bestiolae CBS 10118</name>
    <dbReference type="NCBI Taxonomy" id="1296100"/>
    <lineage>
        <taxon>Eukaryota</taxon>
        <taxon>Fungi</taxon>
        <taxon>Dikarya</taxon>
        <taxon>Basidiomycota</taxon>
        <taxon>Agaricomycotina</taxon>
        <taxon>Tremellomycetes</taxon>
        <taxon>Tremellales</taxon>
        <taxon>Cryptococcaceae</taxon>
        <taxon>Kwoniella</taxon>
    </lineage>
</organism>
<evidence type="ECO:0000313" key="4">
    <source>
        <dbReference type="EMBL" id="WVW83254.1"/>
    </source>
</evidence>
<evidence type="ECO:0000259" key="2">
    <source>
        <dbReference type="Pfam" id="PF01261"/>
    </source>
</evidence>
<dbReference type="PANTHER" id="PTHR12110">
    <property type="entry name" value="HYDROXYPYRUVATE ISOMERASE"/>
    <property type="match status" value="1"/>
</dbReference>
<keyword evidence="5" id="KW-1185">Reference proteome</keyword>
<dbReference type="InterPro" id="IPR013022">
    <property type="entry name" value="Xyl_isomerase-like_TIM-brl"/>
</dbReference>
<dbReference type="Pfam" id="PF01261">
    <property type="entry name" value="AP_endonuc_2"/>
    <property type="match status" value="1"/>
</dbReference>
<dbReference type="AlphaFoldDB" id="A0A1B9FSP6"/>
<dbReference type="PANTHER" id="PTHR12110:SF21">
    <property type="entry name" value="XYLOSE ISOMERASE-LIKE TIM BARREL DOMAIN-CONTAINING PROTEIN"/>
    <property type="match status" value="1"/>
</dbReference>
<accession>A0A1B9FSP6</accession>
<dbReference type="VEuPathDB" id="FungiDB:I302_08561"/>
<gene>
    <name evidence="3" type="ORF">I302_08561</name>
    <name evidence="4" type="ORF">I302_105273</name>
</gene>
<reference evidence="4" key="4">
    <citation type="submission" date="2024-02" db="EMBL/GenBank/DDBJ databases">
        <title>Comparative genomics of Cryptococcus and Kwoniella reveals pathogenesis evolution and contrasting modes of karyotype evolution via chromosome fusion or intercentromeric recombination.</title>
        <authorList>
            <person name="Coelho M.A."/>
            <person name="David-Palma M."/>
            <person name="Shea T."/>
            <person name="Bowers K."/>
            <person name="McGinley-Smith S."/>
            <person name="Mohammad A.W."/>
            <person name="Gnirke A."/>
            <person name="Yurkov A.M."/>
            <person name="Nowrousian M."/>
            <person name="Sun S."/>
            <person name="Cuomo C.A."/>
            <person name="Heitman J."/>
        </authorList>
    </citation>
    <scope>NUCLEOTIDE SEQUENCE</scope>
    <source>
        <strain evidence="4">CBS 10118</strain>
    </source>
</reference>
<reference evidence="3" key="3">
    <citation type="submission" date="2014-01" db="EMBL/GenBank/DDBJ databases">
        <title>Evolution of pathogenesis and genome organization in the Tremellales.</title>
        <authorList>
            <person name="Cuomo C."/>
            <person name="Litvintseva A."/>
            <person name="Heitman J."/>
            <person name="Chen Y."/>
            <person name="Sun S."/>
            <person name="Springer D."/>
            <person name="Dromer F."/>
            <person name="Young S."/>
            <person name="Zeng Q."/>
            <person name="Chapman S."/>
            <person name="Gujja S."/>
            <person name="Saif S."/>
            <person name="Birren B."/>
        </authorList>
    </citation>
    <scope>NUCLEOTIDE SEQUENCE</scope>
    <source>
        <strain evidence="3">CBS 10118</strain>
    </source>
</reference>